<feature type="domain" description="ABM" evidence="1">
    <location>
        <begin position="10"/>
        <end position="107"/>
    </location>
</feature>
<evidence type="ECO:0000313" key="2">
    <source>
        <dbReference type="EMBL" id="SVC98554.1"/>
    </source>
</evidence>
<gene>
    <name evidence="2" type="ORF">METZ01_LOCUS351408</name>
</gene>
<dbReference type="AlphaFoldDB" id="A0A382RLI2"/>
<dbReference type="InterPro" id="IPR007138">
    <property type="entry name" value="ABM_dom"/>
</dbReference>
<organism evidence="2">
    <name type="scientific">marine metagenome</name>
    <dbReference type="NCBI Taxonomy" id="408172"/>
    <lineage>
        <taxon>unclassified sequences</taxon>
        <taxon>metagenomes</taxon>
        <taxon>ecological metagenomes</taxon>
    </lineage>
</organism>
<evidence type="ECO:0000259" key="1">
    <source>
        <dbReference type="PROSITE" id="PS51725"/>
    </source>
</evidence>
<dbReference type="InterPro" id="IPR050744">
    <property type="entry name" value="AI-2_Isomerase_LsrG"/>
</dbReference>
<accession>A0A382RLI2</accession>
<reference evidence="2" key="1">
    <citation type="submission" date="2018-05" db="EMBL/GenBank/DDBJ databases">
        <authorList>
            <person name="Lanie J.A."/>
            <person name="Ng W.-L."/>
            <person name="Kazmierczak K.M."/>
            <person name="Andrzejewski T.M."/>
            <person name="Davidsen T.M."/>
            <person name="Wayne K.J."/>
            <person name="Tettelin H."/>
            <person name="Glass J.I."/>
            <person name="Rusch D."/>
            <person name="Podicherti R."/>
            <person name="Tsui H.-C.T."/>
            <person name="Winkler M.E."/>
        </authorList>
    </citation>
    <scope>NUCLEOTIDE SEQUENCE</scope>
</reference>
<dbReference type="SUPFAM" id="SSF54909">
    <property type="entry name" value="Dimeric alpha+beta barrel"/>
    <property type="match status" value="1"/>
</dbReference>
<sequence length="110" mass="11911">TSYCKGDFMIHVIATIECNLGKRVDFIEAFKRNVPNCLAEDGCLAYGPTIDTDSGISAQGPLRDNVVTVVEQWASLDALNAHLTAPHMATYREEVQSMVAGVSLQVLEPA</sequence>
<dbReference type="Gene3D" id="3.30.70.100">
    <property type="match status" value="1"/>
</dbReference>
<protein>
    <recommendedName>
        <fullName evidence="1">ABM domain-containing protein</fullName>
    </recommendedName>
</protein>
<dbReference type="PANTHER" id="PTHR33336:SF3">
    <property type="entry name" value="ABM DOMAIN-CONTAINING PROTEIN"/>
    <property type="match status" value="1"/>
</dbReference>
<dbReference type="GO" id="GO:0016491">
    <property type="term" value="F:oxidoreductase activity"/>
    <property type="evidence" value="ECO:0007669"/>
    <property type="project" value="TreeGrafter"/>
</dbReference>
<proteinExistence type="predicted"/>
<dbReference type="Pfam" id="PF03992">
    <property type="entry name" value="ABM"/>
    <property type="match status" value="1"/>
</dbReference>
<feature type="non-terminal residue" evidence="2">
    <location>
        <position position="1"/>
    </location>
</feature>
<name>A0A382RLI2_9ZZZZ</name>
<dbReference type="InterPro" id="IPR011008">
    <property type="entry name" value="Dimeric_a/b-barrel"/>
</dbReference>
<dbReference type="EMBL" id="UINC01122626">
    <property type="protein sequence ID" value="SVC98554.1"/>
    <property type="molecule type" value="Genomic_DNA"/>
</dbReference>
<dbReference type="PROSITE" id="PS51725">
    <property type="entry name" value="ABM"/>
    <property type="match status" value="1"/>
</dbReference>
<dbReference type="GO" id="GO:0005829">
    <property type="term" value="C:cytosol"/>
    <property type="evidence" value="ECO:0007669"/>
    <property type="project" value="TreeGrafter"/>
</dbReference>
<dbReference type="PANTHER" id="PTHR33336">
    <property type="entry name" value="QUINOL MONOOXYGENASE YGIN-RELATED"/>
    <property type="match status" value="1"/>
</dbReference>